<accession>A0ABZ2BYS4</accession>
<evidence type="ECO:0000256" key="4">
    <source>
        <dbReference type="SAM" id="SignalP"/>
    </source>
</evidence>
<dbReference type="PANTHER" id="PTHR30085:SF6">
    <property type="entry name" value="ABC TRANSPORTER GLUTAMINE-BINDING PROTEIN GLNH"/>
    <property type="match status" value="1"/>
</dbReference>
<keyword evidence="7" id="KW-1185">Reference proteome</keyword>
<dbReference type="InterPro" id="IPR001638">
    <property type="entry name" value="Solute-binding_3/MltF_N"/>
</dbReference>
<dbReference type="EMBL" id="CP143423">
    <property type="protein sequence ID" value="WVX50501.1"/>
    <property type="molecule type" value="Genomic_DNA"/>
</dbReference>
<protein>
    <submittedName>
        <fullName evidence="6">Glutamate/aspartate import solute-binding protein</fullName>
    </submittedName>
</protein>
<dbReference type="InterPro" id="IPR051455">
    <property type="entry name" value="Bact_solute-bind_prot3"/>
</dbReference>
<proteinExistence type="inferred from homology"/>
<comment type="similarity">
    <text evidence="1">Belongs to the bacterial solute-binding protein 3 family.</text>
</comment>
<feature type="domain" description="Solute-binding protein family 3/N-terminal" evidence="5">
    <location>
        <begin position="31"/>
        <end position="262"/>
    </location>
</feature>
<organism evidence="6 7">
    <name type="scientific">Roseobacter fucihabitans</name>
    <dbReference type="NCBI Taxonomy" id="1537242"/>
    <lineage>
        <taxon>Bacteria</taxon>
        <taxon>Pseudomonadati</taxon>
        <taxon>Pseudomonadota</taxon>
        <taxon>Alphaproteobacteria</taxon>
        <taxon>Rhodobacterales</taxon>
        <taxon>Roseobacteraceae</taxon>
        <taxon>Roseobacter</taxon>
    </lineage>
</organism>
<dbReference type="Gene3D" id="3.40.190.10">
    <property type="entry name" value="Periplasmic binding protein-like II"/>
    <property type="match status" value="2"/>
</dbReference>
<dbReference type="RefSeq" id="WP_187428964.1">
    <property type="nucleotide sequence ID" value="NZ_CP143423.1"/>
</dbReference>
<keyword evidence="3 4" id="KW-0732">Signal</keyword>
<evidence type="ECO:0000259" key="5">
    <source>
        <dbReference type="SMART" id="SM00062"/>
    </source>
</evidence>
<evidence type="ECO:0000256" key="2">
    <source>
        <dbReference type="ARBA" id="ARBA00022448"/>
    </source>
</evidence>
<reference evidence="7" key="1">
    <citation type="submission" date="2024-01" db="EMBL/GenBank/DDBJ databases">
        <title>Roseobacter fucihabitans sp. nov., isolated from the brown alga Fucus spiralis.</title>
        <authorList>
            <person name="Hahnke S."/>
            <person name="Berger M."/>
            <person name="Schlingloff A."/>
            <person name="Athale I."/>
            <person name="Neumann-Schaal M."/>
            <person name="Adenaya A."/>
            <person name="Poehlein A."/>
            <person name="Daniel R."/>
            <person name="Pertersen J."/>
            <person name="Brinkhoff T."/>
        </authorList>
    </citation>
    <scope>NUCLEOTIDE SEQUENCE [LARGE SCALE GENOMIC DNA]</scope>
    <source>
        <strain evidence="7">B14</strain>
    </source>
</reference>
<sequence>MRVFLALLIATLMMPLASQAQTLERIKSSGEIKFGYRTDAAPLSFENDAGRPQGYSPIVCFALAERLGAQLGLENLDVVFERVDTANRFDKVASGEIDLLCGASTITLSRREIVDFSVPTYVDGTTVLLQRDGVSGLSELSGKKVGVRGDTTTEQALNNSLQADAIDAEVITFSDHGAAMTAMENREIDGYFADQSILINLFINNPKRDQFKIFEGILTVEKHGFAMARGDTDFRLAVDTALSDLFQDGSMALAFEKALPGAEAGGALEALFLLSPTLP</sequence>
<dbReference type="SMART" id="SM00062">
    <property type="entry name" value="PBPb"/>
    <property type="match status" value="1"/>
</dbReference>
<dbReference type="CDD" id="cd13688">
    <property type="entry name" value="PBP2_GltI_DEBP"/>
    <property type="match status" value="1"/>
</dbReference>
<evidence type="ECO:0000256" key="3">
    <source>
        <dbReference type="ARBA" id="ARBA00022729"/>
    </source>
</evidence>
<evidence type="ECO:0000256" key="1">
    <source>
        <dbReference type="ARBA" id="ARBA00010333"/>
    </source>
</evidence>
<gene>
    <name evidence="6" type="primary">gltI_2</name>
    <name evidence="6" type="ORF">ROLI_035990</name>
</gene>
<feature type="chain" id="PRO_5046724269" evidence="4">
    <location>
        <begin position="21"/>
        <end position="279"/>
    </location>
</feature>
<feature type="signal peptide" evidence="4">
    <location>
        <begin position="1"/>
        <end position="20"/>
    </location>
</feature>
<dbReference type="PANTHER" id="PTHR30085">
    <property type="entry name" value="AMINO ACID ABC TRANSPORTER PERMEASE"/>
    <property type="match status" value="1"/>
</dbReference>
<evidence type="ECO:0000313" key="6">
    <source>
        <dbReference type="EMBL" id="WVX50501.1"/>
    </source>
</evidence>
<dbReference type="SUPFAM" id="SSF53850">
    <property type="entry name" value="Periplasmic binding protein-like II"/>
    <property type="match status" value="1"/>
</dbReference>
<evidence type="ECO:0000313" key="7">
    <source>
        <dbReference type="Proteomes" id="UP001318682"/>
    </source>
</evidence>
<dbReference type="Proteomes" id="UP001318682">
    <property type="component" value="Chromosome"/>
</dbReference>
<name>A0ABZ2BYS4_9RHOB</name>
<dbReference type="Pfam" id="PF00497">
    <property type="entry name" value="SBP_bac_3"/>
    <property type="match status" value="1"/>
</dbReference>
<keyword evidence="2" id="KW-0813">Transport</keyword>